<feature type="domain" description="Flavin reductase like" evidence="1">
    <location>
        <begin position="19"/>
        <end position="172"/>
    </location>
</feature>
<evidence type="ECO:0000259" key="1">
    <source>
        <dbReference type="SMART" id="SM00903"/>
    </source>
</evidence>
<dbReference type="Gene3D" id="2.30.110.10">
    <property type="entry name" value="Electron Transport, Fmn-binding Protein, Chain A"/>
    <property type="match status" value="1"/>
</dbReference>
<evidence type="ECO:0000313" key="3">
    <source>
        <dbReference type="Proteomes" id="UP000432089"/>
    </source>
</evidence>
<dbReference type="AlphaFoldDB" id="A0A7V7PQV9"/>
<protein>
    <submittedName>
        <fullName evidence="2">Flavin reductase family protein</fullName>
    </submittedName>
</protein>
<dbReference type="PANTHER" id="PTHR43812:SF2">
    <property type="entry name" value="FLAVIN REDUCTASE LIKE DOMAIN-CONTAINING PROTEIN"/>
    <property type="match status" value="1"/>
</dbReference>
<evidence type="ECO:0000313" key="2">
    <source>
        <dbReference type="EMBL" id="KAB0680780.1"/>
    </source>
</evidence>
<dbReference type="PANTHER" id="PTHR43812">
    <property type="entry name" value="BLR2425 PROTEIN"/>
    <property type="match status" value="1"/>
</dbReference>
<comment type="caution">
    <text evidence="2">The sequence shown here is derived from an EMBL/GenBank/DDBJ whole genome shotgun (WGS) entry which is preliminary data.</text>
</comment>
<name>A0A7V7PQV9_9HYPH</name>
<organism evidence="2 3">
    <name type="scientific">Plantimonas leprariae</name>
    <dbReference type="NCBI Taxonomy" id="2615207"/>
    <lineage>
        <taxon>Bacteria</taxon>
        <taxon>Pseudomonadati</taxon>
        <taxon>Pseudomonadota</taxon>
        <taxon>Alphaproteobacteria</taxon>
        <taxon>Hyphomicrobiales</taxon>
        <taxon>Aurantimonadaceae</taxon>
        <taxon>Plantimonas</taxon>
    </lineage>
</organism>
<dbReference type="SUPFAM" id="SSF50475">
    <property type="entry name" value="FMN-binding split barrel"/>
    <property type="match status" value="1"/>
</dbReference>
<reference evidence="2 3" key="1">
    <citation type="submission" date="2019-09" db="EMBL/GenBank/DDBJ databases">
        <title>YIM 132180 draft genome.</title>
        <authorList>
            <person name="Zhang K."/>
        </authorList>
    </citation>
    <scope>NUCLEOTIDE SEQUENCE [LARGE SCALE GENOMIC DNA]</scope>
    <source>
        <strain evidence="2 3">YIM 132180</strain>
    </source>
</reference>
<keyword evidence="3" id="KW-1185">Reference proteome</keyword>
<accession>A0A7V7PQV9</accession>
<dbReference type="GO" id="GO:0010181">
    <property type="term" value="F:FMN binding"/>
    <property type="evidence" value="ECO:0007669"/>
    <property type="project" value="InterPro"/>
</dbReference>
<dbReference type="InterPro" id="IPR002563">
    <property type="entry name" value="Flavin_Rdtase-like_dom"/>
</dbReference>
<dbReference type="InterPro" id="IPR012349">
    <property type="entry name" value="Split_barrel_FMN-bd"/>
</dbReference>
<dbReference type="Proteomes" id="UP000432089">
    <property type="component" value="Unassembled WGS sequence"/>
</dbReference>
<sequence>MFYTTEANDHGLPHDPFKAIVAPRPIGWISTRARDGSINLAPYSFFNAISDKPKLVMFSSSGMKHSASFAIETGEFVANLATEALAAAVNRSSAPAPRGTSEFALAGLTEAACRLVAAPRVAESPAALECRVTTHFTPAGLNGEPSESVIVIGEVVGIHIDEALLRDGMIDMALARPLSRLGYLDYAVAADVFQMTRPKQADGADAA</sequence>
<dbReference type="GO" id="GO:0016646">
    <property type="term" value="F:oxidoreductase activity, acting on the CH-NH group of donors, NAD or NADP as acceptor"/>
    <property type="evidence" value="ECO:0007669"/>
    <property type="project" value="UniProtKB-ARBA"/>
</dbReference>
<dbReference type="SMART" id="SM00903">
    <property type="entry name" value="Flavin_Reduct"/>
    <property type="match status" value="1"/>
</dbReference>
<dbReference type="RefSeq" id="WP_150968932.1">
    <property type="nucleotide sequence ID" value="NZ_VZDO01000004.1"/>
</dbReference>
<gene>
    <name evidence="2" type="ORF">F6X38_07235</name>
</gene>
<proteinExistence type="predicted"/>
<dbReference type="EMBL" id="VZDO01000004">
    <property type="protein sequence ID" value="KAB0680780.1"/>
    <property type="molecule type" value="Genomic_DNA"/>
</dbReference>
<dbReference type="Pfam" id="PF01613">
    <property type="entry name" value="Flavin_Reduct"/>
    <property type="match status" value="1"/>
</dbReference>